<comment type="caution">
    <text evidence="2">The sequence shown here is derived from an EMBL/GenBank/DDBJ whole genome shotgun (WGS) entry which is preliminary data.</text>
</comment>
<name>A0A3D9EE21_ECTOL</name>
<reference evidence="2 3" key="1">
    <citation type="submission" date="2018-07" db="EMBL/GenBank/DDBJ databases">
        <title>Genome sequencing of rice bacterial endophytes.</title>
        <authorList>
            <person name="Venturi V."/>
        </authorList>
    </citation>
    <scope>NUCLEOTIDE SEQUENCE [LARGE SCALE GENOMIC DNA]</scope>
    <source>
        <strain evidence="2 3">AG1002</strain>
    </source>
</reference>
<dbReference type="NCBIfam" id="TIGR03495">
    <property type="entry name" value="phage_LysB"/>
    <property type="match status" value="1"/>
</dbReference>
<dbReference type="EMBL" id="QRDL01000006">
    <property type="protein sequence ID" value="RED01287.1"/>
    <property type="molecule type" value="Genomic_DNA"/>
</dbReference>
<evidence type="ECO:0000313" key="2">
    <source>
        <dbReference type="EMBL" id="RED01287.1"/>
    </source>
</evidence>
<gene>
    <name evidence="2" type="ORF">DFO60_4129</name>
</gene>
<proteinExistence type="predicted"/>
<protein>
    <submittedName>
        <fullName evidence="2">LysB family phage lysis regulatory protein</fullName>
    </submittedName>
</protein>
<dbReference type="Proteomes" id="UP000256988">
    <property type="component" value="Unassembled WGS sequence"/>
</dbReference>
<keyword evidence="1" id="KW-0175">Coiled coil</keyword>
<organism evidence="2 3">
    <name type="scientific">Ectopseudomonas oleovorans</name>
    <name type="common">Pseudomonas oleovorans</name>
    <dbReference type="NCBI Taxonomy" id="301"/>
    <lineage>
        <taxon>Bacteria</taxon>
        <taxon>Pseudomonadati</taxon>
        <taxon>Pseudomonadota</taxon>
        <taxon>Gammaproteobacteria</taxon>
        <taxon>Pseudomonadales</taxon>
        <taxon>Pseudomonadaceae</taxon>
        <taxon>Ectopseudomonas</taxon>
    </lineage>
</organism>
<evidence type="ECO:0000256" key="1">
    <source>
        <dbReference type="SAM" id="Coils"/>
    </source>
</evidence>
<feature type="coiled-coil region" evidence="1">
    <location>
        <begin position="32"/>
        <end position="94"/>
    </location>
</feature>
<accession>A0A3D9EE21</accession>
<evidence type="ECO:0000313" key="3">
    <source>
        <dbReference type="Proteomes" id="UP000256988"/>
    </source>
</evidence>
<sequence length="144" mass="16166">MISWKEKALFALALALTIAVLCLTLYAQGLRIDQANQKREAAEDRVTQLTGERDHLADILTEQRAAQARLQTTQTDLRREIDVRKRRIQELEIENADLKAWAGQPLPAAARRLRQRPVLTGATAYRDWLSSGNALPAAVDRPAQ</sequence>
<dbReference type="InterPro" id="IPR020000">
    <property type="entry name" value="Phage_P2_LysB"/>
</dbReference>
<dbReference type="AlphaFoldDB" id="A0A3D9EE21"/>